<dbReference type="AlphaFoldDB" id="A0A7V6PA06"/>
<dbReference type="EMBL" id="DUMN01000173">
    <property type="protein sequence ID" value="HHV67159.1"/>
    <property type="molecule type" value="Genomic_DNA"/>
</dbReference>
<accession>A0A7V6PA06</accession>
<evidence type="ECO:0000256" key="1">
    <source>
        <dbReference type="SAM" id="Phobius"/>
    </source>
</evidence>
<reference evidence="2 3" key="1">
    <citation type="journal article" date="2020" name="Biotechnol. Biofuels">
        <title>New insights from the biogas microbiome by comprehensive genome-resolved metagenomics of nearly 1600 species originating from multiple anaerobic digesters.</title>
        <authorList>
            <person name="Campanaro S."/>
            <person name="Treu L."/>
            <person name="Rodriguez-R L.M."/>
            <person name="Kovalovszki A."/>
            <person name="Ziels R.M."/>
            <person name="Maus I."/>
            <person name="Zhu X."/>
            <person name="Kougias P.G."/>
            <person name="Basile A."/>
            <person name="Luo G."/>
            <person name="Schluter A."/>
            <person name="Konstantinidis K.T."/>
            <person name="Angelidaki I."/>
        </authorList>
    </citation>
    <scope>NUCLEOTIDE SEQUENCE [LARGE SCALE GENOMIC DNA]</scope>
    <source>
        <strain evidence="2">AS04akNAM_66</strain>
    </source>
</reference>
<gene>
    <name evidence="2" type="ORF">GXX48_05890</name>
</gene>
<dbReference type="GO" id="GO:0005886">
    <property type="term" value="C:plasma membrane"/>
    <property type="evidence" value="ECO:0007669"/>
    <property type="project" value="TreeGrafter"/>
</dbReference>
<dbReference type="RefSeq" id="WP_278500730.1">
    <property type="nucleotide sequence ID" value="NZ_CP122439.1"/>
</dbReference>
<feature type="transmembrane region" description="Helical" evidence="1">
    <location>
        <begin position="64"/>
        <end position="85"/>
    </location>
</feature>
<feature type="transmembrane region" description="Helical" evidence="1">
    <location>
        <begin position="32"/>
        <end position="52"/>
    </location>
</feature>
<organism evidence="2 3">
    <name type="scientific">Brucella intermedia</name>
    <dbReference type="NCBI Taxonomy" id="94625"/>
    <lineage>
        <taxon>Bacteria</taxon>
        <taxon>Pseudomonadati</taxon>
        <taxon>Pseudomonadota</taxon>
        <taxon>Alphaproteobacteria</taxon>
        <taxon>Hyphomicrobiales</taxon>
        <taxon>Brucellaceae</taxon>
        <taxon>Brucella/Ochrobactrum group</taxon>
        <taxon>Brucella</taxon>
    </lineage>
</organism>
<keyword evidence="1" id="KW-1133">Transmembrane helix</keyword>
<dbReference type="InterPro" id="IPR008523">
    <property type="entry name" value="DUF805"/>
</dbReference>
<evidence type="ECO:0000313" key="2">
    <source>
        <dbReference type="EMBL" id="HHV67159.1"/>
    </source>
</evidence>
<protein>
    <submittedName>
        <fullName evidence="2">DUF805 domain-containing protein</fullName>
    </submittedName>
</protein>
<dbReference type="PANTHER" id="PTHR34980:SF2">
    <property type="entry name" value="INNER MEMBRANE PROTEIN YHAH-RELATED"/>
    <property type="match status" value="1"/>
</dbReference>
<keyword evidence="1" id="KW-0812">Transmembrane</keyword>
<sequence length="140" mass="15659">MKFSESIKNVVLRNFATFAGRASRSEYWWFQLTYYSLVLLYALVFTPFSVFIESAQWGALHGLILSLIAFCTLAMMATIIPLVALQVRRFHDCNLSGWWLVALFMAGNIPYVGYLCLGAVLVISCLKGTDGLNKFGTEPA</sequence>
<evidence type="ECO:0000313" key="3">
    <source>
        <dbReference type="Proteomes" id="UP000551563"/>
    </source>
</evidence>
<dbReference type="PANTHER" id="PTHR34980">
    <property type="entry name" value="INNER MEMBRANE PROTEIN-RELATED-RELATED"/>
    <property type="match status" value="1"/>
</dbReference>
<keyword evidence="1" id="KW-0472">Membrane</keyword>
<dbReference type="Proteomes" id="UP000551563">
    <property type="component" value="Unassembled WGS sequence"/>
</dbReference>
<proteinExistence type="predicted"/>
<comment type="caution">
    <text evidence="2">The sequence shown here is derived from an EMBL/GenBank/DDBJ whole genome shotgun (WGS) entry which is preliminary data.</text>
</comment>
<feature type="transmembrane region" description="Helical" evidence="1">
    <location>
        <begin position="97"/>
        <end position="126"/>
    </location>
</feature>
<dbReference type="Pfam" id="PF05656">
    <property type="entry name" value="DUF805"/>
    <property type="match status" value="1"/>
</dbReference>
<name>A0A7V6PA06_9HYPH</name>